<evidence type="ECO:0000256" key="1">
    <source>
        <dbReference type="SAM" id="SignalP"/>
    </source>
</evidence>
<keyword evidence="1" id="KW-0732">Signal</keyword>
<feature type="chain" id="PRO_5042996174" evidence="1">
    <location>
        <begin position="19"/>
        <end position="100"/>
    </location>
</feature>
<comment type="caution">
    <text evidence="2">The sequence shown here is derived from an EMBL/GenBank/DDBJ whole genome shotgun (WGS) entry which is preliminary data.</text>
</comment>
<gene>
    <name evidence="2" type="ORF">C8A04DRAFT_30708</name>
</gene>
<feature type="signal peptide" evidence="1">
    <location>
        <begin position="1"/>
        <end position="18"/>
    </location>
</feature>
<evidence type="ECO:0000313" key="3">
    <source>
        <dbReference type="Proteomes" id="UP001302676"/>
    </source>
</evidence>
<protein>
    <submittedName>
        <fullName evidence="2">Uncharacterized protein</fullName>
    </submittedName>
</protein>
<name>A0AAN6UZ62_9PEZI</name>
<proteinExistence type="predicted"/>
<accession>A0AAN6UZ62</accession>
<dbReference type="RefSeq" id="XP_062635090.1">
    <property type="nucleotide sequence ID" value="XM_062781486.1"/>
</dbReference>
<reference evidence="2" key="1">
    <citation type="journal article" date="2023" name="Mol. Phylogenet. Evol.">
        <title>Genome-scale phylogeny and comparative genomics of the fungal order Sordariales.</title>
        <authorList>
            <person name="Hensen N."/>
            <person name="Bonometti L."/>
            <person name="Westerberg I."/>
            <person name="Brannstrom I.O."/>
            <person name="Guillou S."/>
            <person name="Cros-Aarteil S."/>
            <person name="Calhoun S."/>
            <person name="Haridas S."/>
            <person name="Kuo A."/>
            <person name="Mondo S."/>
            <person name="Pangilinan J."/>
            <person name="Riley R."/>
            <person name="LaButti K."/>
            <person name="Andreopoulos B."/>
            <person name="Lipzen A."/>
            <person name="Chen C."/>
            <person name="Yan M."/>
            <person name="Daum C."/>
            <person name="Ng V."/>
            <person name="Clum A."/>
            <person name="Steindorff A."/>
            <person name="Ohm R.A."/>
            <person name="Martin F."/>
            <person name="Silar P."/>
            <person name="Natvig D.O."/>
            <person name="Lalanne C."/>
            <person name="Gautier V."/>
            <person name="Ament-Velasquez S.L."/>
            <person name="Kruys A."/>
            <person name="Hutchinson M.I."/>
            <person name="Powell A.J."/>
            <person name="Barry K."/>
            <person name="Miller A.N."/>
            <person name="Grigoriev I.V."/>
            <person name="Debuchy R."/>
            <person name="Gladieux P."/>
            <person name="Hiltunen Thoren M."/>
            <person name="Johannesson H."/>
        </authorList>
    </citation>
    <scope>NUCLEOTIDE SEQUENCE</scope>
    <source>
        <strain evidence="2">CBS 141.50</strain>
    </source>
</reference>
<dbReference type="GeneID" id="87818099"/>
<organism evidence="2 3">
    <name type="scientific">Dichotomopilus funicola</name>
    <dbReference type="NCBI Taxonomy" id="1934379"/>
    <lineage>
        <taxon>Eukaryota</taxon>
        <taxon>Fungi</taxon>
        <taxon>Dikarya</taxon>
        <taxon>Ascomycota</taxon>
        <taxon>Pezizomycotina</taxon>
        <taxon>Sordariomycetes</taxon>
        <taxon>Sordariomycetidae</taxon>
        <taxon>Sordariales</taxon>
        <taxon>Chaetomiaceae</taxon>
        <taxon>Dichotomopilus</taxon>
    </lineage>
</organism>
<reference evidence="2" key="2">
    <citation type="submission" date="2023-05" db="EMBL/GenBank/DDBJ databases">
        <authorList>
            <consortium name="Lawrence Berkeley National Laboratory"/>
            <person name="Steindorff A."/>
            <person name="Hensen N."/>
            <person name="Bonometti L."/>
            <person name="Westerberg I."/>
            <person name="Brannstrom I.O."/>
            <person name="Guillou S."/>
            <person name="Cros-Aarteil S."/>
            <person name="Calhoun S."/>
            <person name="Haridas S."/>
            <person name="Kuo A."/>
            <person name="Mondo S."/>
            <person name="Pangilinan J."/>
            <person name="Riley R."/>
            <person name="Labutti K."/>
            <person name="Andreopoulos B."/>
            <person name="Lipzen A."/>
            <person name="Chen C."/>
            <person name="Yanf M."/>
            <person name="Daum C."/>
            <person name="Ng V."/>
            <person name="Clum A."/>
            <person name="Ohm R."/>
            <person name="Martin F."/>
            <person name="Silar P."/>
            <person name="Natvig D."/>
            <person name="Lalanne C."/>
            <person name="Gautier V."/>
            <person name="Ament-Velasquez S.L."/>
            <person name="Kruys A."/>
            <person name="Hutchinson M.I."/>
            <person name="Powell A.J."/>
            <person name="Barry K."/>
            <person name="Miller A.N."/>
            <person name="Grigoriev I.V."/>
            <person name="Debuchy R."/>
            <person name="Gladieux P."/>
            <person name="Thoren M.H."/>
            <person name="Johannesson H."/>
        </authorList>
    </citation>
    <scope>NUCLEOTIDE SEQUENCE</scope>
    <source>
        <strain evidence="2">CBS 141.50</strain>
    </source>
</reference>
<dbReference type="Proteomes" id="UP001302676">
    <property type="component" value="Unassembled WGS sequence"/>
</dbReference>
<evidence type="ECO:0000313" key="2">
    <source>
        <dbReference type="EMBL" id="KAK4141719.1"/>
    </source>
</evidence>
<sequence>MVKFTVAVALAAITGTQATFTKPCNFPYDVCGFTLANQEFGYTQATLAAAAVAAGQDPNNGTILYDTIYNCLADGEIAWNHHCDNGCDAAQTVPNANCRA</sequence>
<keyword evidence="3" id="KW-1185">Reference proteome</keyword>
<dbReference type="EMBL" id="MU853607">
    <property type="protein sequence ID" value="KAK4141719.1"/>
    <property type="molecule type" value="Genomic_DNA"/>
</dbReference>
<dbReference type="AlphaFoldDB" id="A0AAN6UZ62"/>